<dbReference type="OrthoDB" id="3208495at2759"/>
<dbReference type="STRING" id="2316362.A0A4V1Q2B3"/>
<keyword evidence="3" id="KW-1185">Reference proteome</keyword>
<organism evidence="2 3">
    <name type="scientific">Candolleomyces aberdarensis</name>
    <dbReference type="NCBI Taxonomy" id="2316362"/>
    <lineage>
        <taxon>Eukaryota</taxon>
        <taxon>Fungi</taxon>
        <taxon>Dikarya</taxon>
        <taxon>Basidiomycota</taxon>
        <taxon>Agaricomycotina</taxon>
        <taxon>Agaricomycetes</taxon>
        <taxon>Agaricomycetidae</taxon>
        <taxon>Agaricales</taxon>
        <taxon>Agaricineae</taxon>
        <taxon>Psathyrellaceae</taxon>
        <taxon>Candolleomyces</taxon>
    </lineage>
</organism>
<reference evidence="2 3" key="1">
    <citation type="submission" date="2019-01" db="EMBL/GenBank/DDBJ databases">
        <title>Draft genome sequence of Psathyrella aberdarensis IHI B618.</title>
        <authorList>
            <person name="Buettner E."/>
            <person name="Kellner H."/>
        </authorList>
    </citation>
    <scope>NUCLEOTIDE SEQUENCE [LARGE SCALE GENOMIC DNA]</scope>
    <source>
        <strain evidence="2 3">IHI B618</strain>
    </source>
</reference>
<feature type="compositionally biased region" description="Polar residues" evidence="1">
    <location>
        <begin position="1"/>
        <end position="25"/>
    </location>
</feature>
<feature type="compositionally biased region" description="Low complexity" evidence="1">
    <location>
        <begin position="30"/>
        <end position="44"/>
    </location>
</feature>
<comment type="caution">
    <text evidence="2">The sequence shown here is derived from an EMBL/GenBank/DDBJ whole genome shotgun (WGS) entry which is preliminary data.</text>
</comment>
<feature type="region of interest" description="Disordered" evidence="1">
    <location>
        <begin position="1"/>
        <end position="98"/>
    </location>
</feature>
<evidence type="ECO:0000313" key="2">
    <source>
        <dbReference type="EMBL" id="RXW14488.1"/>
    </source>
</evidence>
<gene>
    <name evidence="2" type="ORF">EST38_g11369</name>
</gene>
<sequence>MSIYDSTDVNATVDETQSLSPQTASEPRLPSASPSVSAPQPTSPDGQTGSVLAEPPIPPLRIRIRRPSPREVHNNLPEALPALSDSDKDSNDDEIAEQDQGLTGIRRVILTLRDKLTTVTNSFGLFREYLHRPTFDLDRFVAPDDLAKSVAQHVADEEPGLPLDPKYLHETPTFSLLSEWQITGSSEKSNKEMDRLVNEVFMDPNFNLDDARRFKAQRVASEIDKNEASTSFFNQFSEASVPIEVPSGNPDVPPRTFEIPGLHFRPLTLLIKAAFAHPLAAQFHLSPYKLFHQSTDGKEQRVFCEVYDSDVFIKENDEVKKAKNPPKDPNCRREKVVAAMMLWSDSTHLADFGTAKLWPIYMALGNLSKYIRALPDVGAFQHVAYIPSIPNSIQTELLSWYKANSKSKSKTAQADILTHCRRELMHVEDNRVVYTEIERDEMS</sequence>
<dbReference type="InterPro" id="IPR041078">
    <property type="entry name" value="Plavaka"/>
</dbReference>
<proteinExistence type="predicted"/>
<dbReference type="EMBL" id="SDEE01000695">
    <property type="protein sequence ID" value="RXW14488.1"/>
    <property type="molecule type" value="Genomic_DNA"/>
</dbReference>
<dbReference type="Proteomes" id="UP000290288">
    <property type="component" value="Unassembled WGS sequence"/>
</dbReference>
<evidence type="ECO:0000256" key="1">
    <source>
        <dbReference type="SAM" id="MobiDB-lite"/>
    </source>
</evidence>
<protein>
    <submittedName>
        <fullName evidence="2">Uncharacterized protein</fullName>
    </submittedName>
</protein>
<accession>A0A4V1Q2B3</accession>
<name>A0A4V1Q2B3_9AGAR</name>
<evidence type="ECO:0000313" key="3">
    <source>
        <dbReference type="Proteomes" id="UP000290288"/>
    </source>
</evidence>
<dbReference type="AlphaFoldDB" id="A0A4V1Q2B3"/>
<dbReference type="Pfam" id="PF18759">
    <property type="entry name" value="Plavaka"/>
    <property type="match status" value="1"/>
</dbReference>